<dbReference type="GO" id="GO:0017089">
    <property type="term" value="F:glycolipid transfer activity"/>
    <property type="evidence" value="ECO:0007669"/>
    <property type="project" value="TreeGrafter"/>
</dbReference>
<accession>A0A8E0NCF0</accession>
<dbReference type="GO" id="GO:0015920">
    <property type="term" value="P:lipopolysaccharide transport"/>
    <property type="evidence" value="ECO:0007669"/>
    <property type="project" value="TreeGrafter"/>
</dbReference>
<feature type="signal peptide" evidence="2">
    <location>
        <begin position="1"/>
        <end position="23"/>
    </location>
</feature>
<name>A0A8E0NCF0_9CAUL</name>
<dbReference type="AlphaFoldDB" id="A0A8E0NCF0"/>
<keyword evidence="5" id="KW-1185">Reference proteome</keyword>
<reference evidence="5" key="1">
    <citation type="journal article" date="2013" name="Genome Announc.">
        <title>Draft Genome Sequence of the Dimorphic Prosthecate Bacterium Brevundimonas abyssalis TAR-001T.</title>
        <authorList>
            <person name="Tsubouchi T."/>
            <person name="Nishi S."/>
            <person name="Usui K."/>
            <person name="Shimane Y."/>
            <person name="Takaki Y."/>
            <person name="Maruyama T."/>
            <person name="Hatada Y."/>
        </authorList>
    </citation>
    <scope>NUCLEOTIDE SEQUENCE [LARGE SCALE GENOMIC DNA]</scope>
    <source>
        <strain evidence="5">TAR-001</strain>
    </source>
</reference>
<comment type="caution">
    <text evidence="4">The sequence shown here is derived from an EMBL/GenBank/DDBJ whole genome shotgun (WGS) entry which is preliminary data.</text>
</comment>
<dbReference type="Pfam" id="PF03968">
    <property type="entry name" value="LptD_N"/>
    <property type="match status" value="1"/>
</dbReference>
<evidence type="ECO:0000256" key="1">
    <source>
        <dbReference type="ARBA" id="ARBA00022729"/>
    </source>
</evidence>
<dbReference type="EMBL" id="BATC01000038">
    <property type="protein sequence ID" value="GAD59776.1"/>
    <property type="molecule type" value="Genomic_DNA"/>
</dbReference>
<dbReference type="InterPro" id="IPR052037">
    <property type="entry name" value="LPS_export_LptA"/>
</dbReference>
<keyword evidence="1 2" id="KW-0732">Signal</keyword>
<evidence type="ECO:0000259" key="3">
    <source>
        <dbReference type="Pfam" id="PF03968"/>
    </source>
</evidence>
<dbReference type="PANTHER" id="PTHR36504">
    <property type="entry name" value="LIPOPOLYSACCHARIDE EXPORT SYSTEM PROTEIN LPTA"/>
    <property type="match status" value="1"/>
</dbReference>
<feature type="domain" description="Organic solvent tolerance-like N-terminal" evidence="3">
    <location>
        <begin position="37"/>
        <end position="151"/>
    </location>
</feature>
<dbReference type="InterPro" id="IPR005653">
    <property type="entry name" value="OstA-like_N"/>
</dbReference>
<dbReference type="Proteomes" id="UP000016569">
    <property type="component" value="Unassembled WGS sequence"/>
</dbReference>
<evidence type="ECO:0000256" key="2">
    <source>
        <dbReference type="SAM" id="SignalP"/>
    </source>
</evidence>
<evidence type="ECO:0000313" key="4">
    <source>
        <dbReference type="EMBL" id="GAD59776.1"/>
    </source>
</evidence>
<dbReference type="PANTHER" id="PTHR36504:SF1">
    <property type="entry name" value="LIPOPOLYSACCHARIDE EXPORT SYSTEM PROTEIN LPTA"/>
    <property type="match status" value="1"/>
</dbReference>
<dbReference type="GO" id="GO:0030288">
    <property type="term" value="C:outer membrane-bounded periplasmic space"/>
    <property type="evidence" value="ECO:0007669"/>
    <property type="project" value="TreeGrafter"/>
</dbReference>
<dbReference type="Gene3D" id="2.60.450.10">
    <property type="entry name" value="Lipopolysaccharide (LPS) transport protein A like domain"/>
    <property type="match status" value="1"/>
</dbReference>
<sequence length="176" mass="18966">MIMRRMTIALTAAVLAVSGLATAGWTQISRSSDPFMINADDVEFDEQRGLISYIGRAEAMQSENRLRAGRFDVYYSRSGEQGSSAVTSMGGLNRIEAIGDVYFVTPEQVVRGDRAVYTAASDTLVVSGDVILRQGDNVMTGSNLSINIGTGRARMEGAPTGNAGRRVQGVFYPDRD</sequence>
<organism evidence="4 5">
    <name type="scientific">Brevundimonas abyssalis TAR-001</name>
    <dbReference type="NCBI Taxonomy" id="1391729"/>
    <lineage>
        <taxon>Bacteria</taxon>
        <taxon>Pseudomonadati</taxon>
        <taxon>Pseudomonadota</taxon>
        <taxon>Alphaproteobacteria</taxon>
        <taxon>Caulobacterales</taxon>
        <taxon>Caulobacteraceae</taxon>
        <taxon>Brevundimonas</taxon>
    </lineage>
</organism>
<protein>
    <submittedName>
        <fullName evidence="4">Lipopolysaccharide transport periplasmic protein lpta</fullName>
    </submittedName>
</protein>
<feature type="chain" id="PRO_5034254158" evidence="2">
    <location>
        <begin position="24"/>
        <end position="176"/>
    </location>
</feature>
<gene>
    <name evidence="4" type="ORF">MBEBAB_2026</name>
</gene>
<evidence type="ECO:0000313" key="5">
    <source>
        <dbReference type="Proteomes" id="UP000016569"/>
    </source>
</evidence>
<dbReference type="GO" id="GO:0009279">
    <property type="term" value="C:cell outer membrane"/>
    <property type="evidence" value="ECO:0007669"/>
    <property type="project" value="TreeGrafter"/>
</dbReference>
<proteinExistence type="predicted"/>